<dbReference type="GO" id="GO:0005975">
    <property type="term" value="P:carbohydrate metabolic process"/>
    <property type="evidence" value="ECO:0007669"/>
    <property type="project" value="InterPro"/>
</dbReference>
<evidence type="ECO:0000256" key="4">
    <source>
        <dbReference type="ARBA" id="ARBA00022801"/>
    </source>
</evidence>
<feature type="domain" description="Glycoside hydrolase family 3 C-terminal" evidence="8">
    <location>
        <begin position="144"/>
        <end position="305"/>
    </location>
</feature>
<proteinExistence type="inferred from homology"/>
<dbReference type="InterPro" id="IPR002772">
    <property type="entry name" value="Glyco_hydro_3_C"/>
</dbReference>
<dbReference type="GO" id="GO:0009254">
    <property type="term" value="P:peptidoglycan turnover"/>
    <property type="evidence" value="ECO:0007669"/>
    <property type="project" value="TreeGrafter"/>
</dbReference>
<dbReference type="EMBL" id="PGUY01000051">
    <property type="protein sequence ID" value="PLT28829.1"/>
    <property type="molecule type" value="Genomic_DNA"/>
</dbReference>
<reference evidence="9 10" key="1">
    <citation type="submission" date="2017-11" db="EMBL/GenBank/DDBJ databases">
        <title>Comparitive Functional Genomics of Dry Heat Resistant strains isolated from the Viking Spacecraft.</title>
        <authorList>
            <person name="Seuylemezian A."/>
            <person name="Cooper K."/>
            <person name="Vaishampayan P."/>
        </authorList>
    </citation>
    <scope>NUCLEOTIDE SEQUENCE [LARGE SCALE GENOMIC DNA]</scope>
    <source>
        <strain evidence="9 10">V1-29</strain>
    </source>
</reference>
<evidence type="ECO:0000256" key="6">
    <source>
        <dbReference type="RuleBase" id="RU361161"/>
    </source>
</evidence>
<evidence type="ECO:0000259" key="7">
    <source>
        <dbReference type="Pfam" id="PF00933"/>
    </source>
</evidence>
<dbReference type="EC" id="3.2.1.52" evidence="3"/>
<evidence type="ECO:0000313" key="10">
    <source>
        <dbReference type="Proteomes" id="UP000234748"/>
    </source>
</evidence>
<dbReference type="InterPro" id="IPR019800">
    <property type="entry name" value="Glyco_hydro_3_AS"/>
</dbReference>
<dbReference type="Proteomes" id="UP000234748">
    <property type="component" value="Unassembled WGS sequence"/>
</dbReference>
<dbReference type="PANTHER" id="PTHR30480">
    <property type="entry name" value="BETA-HEXOSAMINIDASE-RELATED"/>
    <property type="match status" value="1"/>
</dbReference>
<dbReference type="GO" id="GO:0004563">
    <property type="term" value="F:beta-N-acetylhexosaminidase activity"/>
    <property type="evidence" value="ECO:0007669"/>
    <property type="project" value="UniProtKB-EC"/>
</dbReference>
<evidence type="ECO:0000256" key="1">
    <source>
        <dbReference type="ARBA" id="ARBA00001231"/>
    </source>
</evidence>
<name>A0A2N5M385_9BACI</name>
<evidence type="ECO:0000313" key="9">
    <source>
        <dbReference type="EMBL" id="PLT28829.1"/>
    </source>
</evidence>
<dbReference type="InterPro" id="IPR001764">
    <property type="entry name" value="Glyco_hydro_3_N"/>
</dbReference>
<dbReference type="Gene3D" id="3.20.20.300">
    <property type="entry name" value="Glycoside hydrolase, family 3, N-terminal domain"/>
    <property type="match status" value="1"/>
</dbReference>
<organism evidence="9 10">
    <name type="scientific">Peribacillus deserti</name>
    <dbReference type="NCBI Taxonomy" id="673318"/>
    <lineage>
        <taxon>Bacteria</taxon>
        <taxon>Bacillati</taxon>
        <taxon>Bacillota</taxon>
        <taxon>Bacilli</taxon>
        <taxon>Bacillales</taxon>
        <taxon>Bacillaceae</taxon>
        <taxon>Peribacillus</taxon>
    </lineage>
</organism>
<dbReference type="PROSITE" id="PS00775">
    <property type="entry name" value="GLYCOSYL_HYDROL_F3"/>
    <property type="match status" value="1"/>
</dbReference>
<evidence type="ECO:0000259" key="8">
    <source>
        <dbReference type="Pfam" id="PF01915"/>
    </source>
</evidence>
<dbReference type="OrthoDB" id="9805821at2"/>
<evidence type="ECO:0000256" key="5">
    <source>
        <dbReference type="ARBA" id="ARBA00023295"/>
    </source>
</evidence>
<dbReference type="SUPFAM" id="SSF52279">
    <property type="entry name" value="Beta-D-glucan exohydrolase, C-terminal domain"/>
    <property type="match status" value="1"/>
</dbReference>
<dbReference type="InterPro" id="IPR036881">
    <property type="entry name" value="Glyco_hydro_3_C_sf"/>
</dbReference>
<comment type="catalytic activity">
    <reaction evidence="1">
        <text>Hydrolysis of terminal non-reducing N-acetyl-D-hexosamine residues in N-acetyl-beta-D-hexosaminides.</text>
        <dbReference type="EC" id="3.2.1.52"/>
    </reaction>
</comment>
<accession>A0A2N5M385</accession>
<feature type="domain" description="Glycoside hydrolase family 3 N-terminal" evidence="7">
    <location>
        <begin position="16"/>
        <end position="104"/>
    </location>
</feature>
<dbReference type="SUPFAM" id="SSF51445">
    <property type="entry name" value="(Trans)glycosidases"/>
    <property type="match status" value="1"/>
</dbReference>
<protein>
    <recommendedName>
        <fullName evidence="3">beta-N-acetylhexosaminidase</fullName>
        <ecNumber evidence="3">3.2.1.52</ecNumber>
    </recommendedName>
</protein>
<dbReference type="Gene3D" id="3.40.50.1700">
    <property type="entry name" value="Glycoside hydrolase family 3 C-terminal domain"/>
    <property type="match status" value="1"/>
</dbReference>
<comment type="caution">
    <text evidence="9">The sequence shown here is derived from an EMBL/GenBank/DDBJ whole genome shotgun (WGS) entry which is preliminary data.</text>
</comment>
<evidence type="ECO:0000256" key="2">
    <source>
        <dbReference type="ARBA" id="ARBA00005336"/>
    </source>
</evidence>
<gene>
    <name evidence="9" type="ORF">CUU66_16565</name>
</gene>
<dbReference type="Pfam" id="PF00933">
    <property type="entry name" value="Glyco_hydro_3"/>
    <property type="match status" value="1"/>
</dbReference>
<keyword evidence="4 6" id="KW-0378">Hydrolase</keyword>
<keyword evidence="5 6" id="KW-0326">Glycosidase</keyword>
<sequence>MLLSMLLILSFLQLYQKKVLTGLLREEMGFKGLIVTDAMSMHAISEKWGAGHAAVMAVNAGADIVMATGTLPEQLDTFNALTQALKSGELSEKRVDESLKRILDAKLFKYKLYKDRYTNPDKAAKIVNTAAYKQTATEVARKSITLLKNNNVLPFNAEDNKTTLVVGPKIYGSSSYIEDIAKAADYNSAGSVTSFVTATDSTDAEINQALQLAAGADRIIVPTFSASGLPAGQAKLVKALQQSGKPVVAVSLGLPYDIQSYPEAGAYIASYAVERWGSPVPTSWNAAVEVIFGKQPGGKLPVTIDGLYPYGVGLTY</sequence>
<dbReference type="InterPro" id="IPR050226">
    <property type="entry name" value="NagZ_Beta-hexosaminidase"/>
</dbReference>
<dbReference type="PANTHER" id="PTHR30480:SF13">
    <property type="entry name" value="BETA-HEXOSAMINIDASE"/>
    <property type="match status" value="1"/>
</dbReference>
<comment type="similarity">
    <text evidence="2 6">Belongs to the glycosyl hydrolase 3 family.</text>
</comment>
<keyword evidence="10" id="KW-1185">Reference proteome</keyword>
<dbReference type="InterPro" id="IPR017853">
    <property type="entry name" value="GH"/>
</dbReference>
<dbReference type="Pfam" id="PF01915">
    <property type="entry name" value="Glyco_hydro_3_C"/>
    <property type="match status" value="1"/>
</dbReference>
<evidence type="ECO:0000256" key="3">
    <source>
        <dbReference type="ARBA" id="ARBA00012663"/>
    </source>
</evidence>
<dbReference type="AlphaFoldDB" id="A0A2N5M385"/>
<dbReference type="InterPro" id="IPR036962">
    <property type="entry name" value="Glyco_hydro_3_N_sf"/>
</dbReference>